<comment type="similarity">
    <text evidence="4">Belongs to the PP2C family.</text>
</comment>
<gene>
    <name evidence="6" type="ORF">NLU13_8038</name>
</gene>
<evidence type="ECO:0000256" key="4">
    <source>
        <dbReference type="RuleBase" id="RU003465"/>
    </source>
</evidence>
<dbReference type="GO" id="GO:0046872">
    <property type="term" value="F:metal ion binding"/>
    <property type="evidence" value="ECO:0007669"/>
    <property type="project" value="UniProtKB-KW"/>
</dbReference>
<evidence type="ECO:0000313" key="6">
    <source>
        <dbReference type="EMBL" id="KAK0383947.1"/>
    </source>
</evidence>
<name>A0AA39GAW5_SARSR</name>
<evidence type="ECO:0000259" key="5">
    <source>
        <dbReference type="PROSITE" id="PS51746"/>
    </source>
</evidence>
<accession>A0AA39GAW5</accession>
<evidence type="ECO:0000256" key="1">
    <source>
        <dbReference type="ARBA" id="ARBA00022723"/>
    </source>
</evidence>
<keyword evidence="7" id="KW-1185">Reference proteome</keyword>
<dbReference type="SMART" id="SM00332">
    <property type="entry name" value="PP2Cc"/>
    <property type="match status" value="1"/>
</dbReference>
<dbReference type="GO" id="GO:0005739">
    <property type="term" value="C:mitochondrion"/>
    <property type="evidence" value="ECO:0007669"/>
    <property type="project" value="TreeGrafter"/>
</dbReference>
<feature type="domain" description="PPM-type phosphatase" evidence="5">
    <location>
        <begin position="119"/>
        <end position="486"/>
    </location>
</feature>
<proteinExistence type="inferred from homology"/>
<dbReference type="PANTHER" id="PTHR13832:SF792">
    <property type="entry name" value="GM14286P"/>
    <property type="match status" value="1"/>
</dbReference>
<dbReference type="Gene3D" id="3.60.40.10">
    <property type="entry name" value="PPM-type phosphatase domain"/>
    <property type="match status" value="1"/>
</dbReference>
<dbReference type="InterPro" id="IPR000222">
    <property type="entry name" value="PP2C_BS"/>
</dbReference>
<dbReference type="Pfam" id="PF00481">
    <property type="entry name" value="PP2C"/>
    <property type="match status" value="1"/>
</dbReference>
<dbReference type="InterPro" id="IPR036457">
    <property type="entry name" value="PPM-type-like_dom_sf"/>
</dbReference>
<keyword evidence="1" id="KW-0479">Metal-binding</keyword>
<dbReference type="AlphaFoldDB" id="A0AA39GAW5"/>
<protein>
    <recommendedName>
        <fullName evidence="5">PPM-type phosphatase domain-containing protein</fullName>
    </recommendedName>
</protein>
<dbReference type="GO" id="GO:0004741">
    <property type="term" value="F:[pyruvate dehydrogenase (acetyl-transferring)]-phosphatase activity"/>
    <property type="evidence" value="ECO:0007669"/>
    <property type="project" value="TreeGrafter"/>
</dbReference>
<dbReference type="CDD" id="cd00143">
    <property type="entry name" value="PP2Cc"/>
    <property type="match status" value="1"/>
</dbReference>
<dbReference type="PROSITE" id="PS01032">
    <property type="entry name" value="PPM_1"/>
    <property type="match status" value="1"/>
</dbReference>
<dbReference type="PANTHER" id="PTHR13832">
    <property type="entry name" value="PROTEIN PHOSPHATASE 2C"/>
    <property type="match status" value="1"/>
</dbReference>
<keyword evidence="2 4" id="KW-0378">Hydrolase</keyword>
<evidence type="ECO:0000313" key="7">
    <source>
        <dbReference type="Proteomes" id="UP001175261"/>
    </source>
</evidence>
<dbReference type="PROSITE" id="PS51746">
    <property type="entry name" value="PPM_2"/>
    <property type="match status" value="1"/>
</dbReference>
<dbReference type="InterPro" id="IPR015655">
    <property type="entry name" value="PP2C"/>
</dbReference>
<dbReference type="InterPro" id="IPR001932">
    <property type="entry name" value="PPM-type_phosphatase-like_dom"/>
</dbReference>
<keyword evidence="3 4" id="KW-0904">Protein phosphatase</keyword>
<evidence type="ECO:0000256" key="3">
    <source>
        <dbReference type="ARBA" id="ARBA00022912"/>
    </source>
</evidence>
<dbReference type="SUPFAM" id="SSF81606">
    <property type="entry name" value="PP2C-like"/>
    <property type="match status" value="1"/>
</dbReference>
<reference evidence="6" key="1">
    <citation type="submission" date="2022-10" db="EMBL/GenBank/DDBJ databases">
        <title>Determination and structural analysis of whole genome sequence of Sarocladium strictum F4-1.</title>
        <authorList>
            <person name="Hu L."/>
            <person name="Jiang Y."/>
        </authorList>
    </citation>
    <scope>NUCLEOTIDE SEQUENCE</scope>
    <source>
        <strain evidence="6">F4-1</strain>
    </source>
</reference>
<dbReference type="Proteomes" id="UP001175261">
    <property type="component" value="Unassembled WGS sequence"/>
</dbReference>
<comment type="caution">
    <text evidence="6">The sequence shown here is derived from an EMBL/GenBank/DDBJ whole genome shotgun (WGS) entry which is preliminary data.</text>
</comment>
<dbReference type="EMBL" id="JAPDFR010000008">
    <property type="protein sequence ID" value="KAK0383947.1"/>
    <property type="molecule type" value="Genomic_DNA"/>
</dbReference>
<evidence type="ECO:0000256" key="2">
    <source>
        <dbReference type="ARBA" id="ARBA00022801"/>
    </source>
</evidence>
<sequence>MRAAQFLLRSLRRQPHLLRSRSFATQSTPAPAAARRLIQLAGTVVFAGCAGYTALDLEKRFSQREQPGSLLSVPSIPDVASASDIEVATPVKALSLEEANAKLRQEVRSLTFETKDGAKGRVDSLRIASNDPVEDELAVGIAKGVDGQSNLFVGVYDGHAGWATSSLLTKTLIPYVSAGLQPLESSSSGDAIDDAIKRSFISLDKRIDEIAIAAIEKTDSPLSAEAIAAVAPAAAGSCALLTIYDPRASILRTAVAGDSRAVLGSWSASEGCYGAKELSKDQTGFNVAEKERIAREHPNEDISKLINAESGRLLGIAITRAFGDNRWKWSEETLKKAQAQGLISALRPNYVSPPYITAEPEVTAVKVQTEDFAILASDGLWDVMSSEDAVKCVSLWLDAKRRPGKAPPSIAGPGTETQLERDAEDWPTWKATPENFVIEDLDNAAVCLVKNAFGGTRRELFRGVMTAHSPMSRNVRDDVTVQVIFFAEP</sequence>
<organism evidence="6 7">
    <name type="scientific">Sarocladium strictum</name>
    <name type="common">Black bundle disease fungus</name>
    <name type="synonym">Acremonium strictum</name>
    <dbReference type="NCBI Taxonomy" id="5046"/>
    <lineage>
        <taxon>Eukaryota</taxon>
        <taxon>Fungi</taxon>
        <taxon>Dikarya</taxon>
        <taxon>Ascomycota</taxon>
        <taxon>Pezizomycotina</taxon>
        <taxon>Sordariomycetes</taxon>
        <taxon>Hypocreomycetidae</taxon>
        <taxon>Hypocreales</taxon>
        <taxon>Sarocladiaceae</taxon>
        <taxon>Sarocladium</taxon>
    </lineage>
</organism>